<dbReference type="PANTHER" id="PTHR43651:SF3">
    <property type="entry name" value="1,4-ALPHA-GLUCAN-BRANCHING ENZYME"/>
    <property type="match status" value="1"/>
</dbReference>
<evidence type="ECO:0000313" key="10">
    <source>
        <dbReference type="Proteomes" id="UP001165489"/>
    </source>
</evidence>
<dbReference type="Gene3D" id="2.60.40.1180">
    <property type="entry name" value="Golgi alpha-mannosidase II"/>
    <property type="match status" value="1"/>
</dbReference>
<evidence type="ECO:0000256" key="3">
    <source>
        <dbReference type="ARBA" id="ARBA00009000"/>
    </source>
</evidence>
<organism evidence="9 10">
    <name type="scientific">Belliella filtrata</name>
    <dbReference type="NCBI Taxonomy" id="2923435"/>
    <lineage>
        <taxon>Bacteria</taxon>
        <taxon>Pseudomonadati</taxon>
        <taxon>Bacteroidota</taxon>
        <taxon>Cytophagia</taxon>
        <taxon>Cytophagales</taxon>
        <taxon>Cyclobacteriaceae</taxon>
        <taxon>Belliella</taxon>
    </lineage>
</organism>
<dbReference type="InterPro" id="IPR017853">
    <property type="entry name" value="GH"/>
</dbReference>
<dbReference type="Pfam" id="PF00128">
    <property type="entry name" value="Alpha-amylase"/>
    <property type="match status" value="1"/>
</dbReference>
<evidence type="ECO:0000256" key="5">
    <source>
        <dbReference type="ARBA" id="ARBA00022676"/>
    </source>
</evidence>
<accession>A0ABS9V3F0</accession>
<comment type="caution">
    <text evidence="9">The sequence shown here is derived from an EMBL/GenBank/DDBJ whole genome shotgun (WGS) entry which is preliminary data.</text>
</comment>
<evidence type="ECO:0000259" key="8">
    <source>
        <dbReference type="SMART" id="SM00642"/>
    </source>
</evidence>
<evidence type="ECO:0000256" key="1">
    <source>
        <dbReference type="ARBA" id="ARBA00000826"/>
    </source>
</evidence>
<dbReference type="InterPro" id="IPR037439">
    <property type="entry name" value="Branching_enzy"/>
</dbReference>
<evidence type="ECO:0000256" key="6">
    <source>
        <dbReference type="ARBA" id="ARBA00022679"/>
    </source>
</evidence>
<dbReference type="InterPro" id="IPR004193">
    <property type="entry name" value="Glyco_hydro_13_N"/>
</dbReference>
<keyword evidence="7" id="KW-0119">Carbohydrate metabolism</keyword>
<dbReference type="PIRSF" id="PIRSF000463">
    <property type="entry name" value="GlgB"/>
    <property type="match status" value="1"/>
</dbReference>
<dbReference type="SUPFAM" id="SSF81296">
    <property type="entry name" value="E set domains"/>
    <property type="match status" value="1"/>
</dbReference>
<dbReference type="RefSeq" id="WP_241349242.1">
    <property type="nucleotide sequence ID" value="NZ_JAKZGP010000050.1"/>
</dbReference>
<reference evidence="9" key="1">
    <citation type="submission" date="2022-03" db="EMBL/GenBank/DDBJ databases">
        <title>De novo assembled genomes of Belliella spp. (Cyclobacteriaceae) strains.</title>
        <authorList>
            <person name="Szabo A."/>
            <person name="Korponai K."/>
            <person name="Felfoldi T."/>
        </authorList>
    </citation>
    <scope>NUCLEOTIDE SEQUENCE</scope>
    <source>
        <strain evidence="9">DSM 111904</strain>
    </source>
</reference>
<dbReference type="SUPFAM" id="SSF51011">
    <property type="entry name" value="Glycosyl hydrolase domain"/>
    <property type="match status" value="1"/>
</dbReference>
<dbReference type="GO" id="GO:0016787">
    <property type="term" value="F:hydrolase activity"/>
    <property type="evidence" value="ECO:0007669"/>
    <property type="project" value="UniProtKB-KW"/>
</dbReference>
<dbReference type="Proteomes" id="UP001165489">
    <property type="component" value="Unassembled WGS sequence"/>
</dbReference>
<gene>
    <name evidence="9" type="ORF">MM239_15860</name>
</gene>
<dbReference type="SUPFAM" id="SSF51445">
    <property type="entry name" value="(Trans)glycosidases"/>
    <property type="match status" value="1"/>
</dbReference>
<dbReference type="Pfam" id="PF02922">
    <property type="entry name" value="CBM_48"/>
    <property type="match status" value="1"/>
</dbReference>
<keyword evidence="10" id="KW-1185">Reference proteome</keyword>
<dbReference type="Pfam" id="PF02806">
    <property type="entry name" value="Alpha-amylase_C"/>
    <property type="match status" value="1"/>
</dbReference>
<dbReference type="PANTHER" id="PTHR43651">
    <property type="entry name" value="1,4-ALPHA-GLUCAN-BRANCHING ENZYME"/>
    <property type="match status" value="1"/>
</dbReference>
<dbReference type="InterPro" id="IPR014756">
    <property type="entry name" value="Ig_E-set"/>
</dbReference>
<dbReference type="CDD" id="cd11321">
    <property type="entry name" value="AmyAc_bac_euk_BE"/>
    <property type="match status" value="1"/>
</dbReference>
<dbReference type="Gene3D" id="3.20.20.80">
    <property type="entry name" value="Glycosidases"/>
    <property type="match status" value="1"/>
</dbReference>
<dbReference type="InterPro" id="IPR013780">
    <property type="entry name" value="Glyco_hydro_b"/>
</dbReference>
<dbReference type="EMBL" id="JAKZGP010000050">
    <property type="protein sequence ID" value="MCH7410884.1"/>
    <property type="molecule type" value="Genomic_DNA"/>
</dbReference>
<sequence>MEDSKILPLVMDEAWLEPCASAISARHQRFLEVKNAIENHSGSILEFARIHEYYGIHFEKMRNGWVYREWAPAAHNLFLMGDFNGWNRYSHPMRRNHRGDWEIFLPFDEYKDSFLHQSKVKVHIENQKGAFDRIPAYIKRVVQDEQTHDYAGQVWMEQEFEWSDRDFDLSTIKNQPLIYECHVGMALEKHKVGTYLEFEKEILPRIKKAGYNAIQLMAVMEHPYYGSFGYHVSNFFAASSRFGTPEELKSLVNTAHKMGIAVIMDIVHSHAVKNINEGLNEFDGSDHQYFHAGPRGYHEGWDSKLFDYGKWEVLQFLLSNIRYWLEEFHFDGYRFDGVTSIIYNHHGNISFDNPTKYFDEGVDDDAVTYLQLANALIQEISTDKISIAEEVSGMPGLCRPIDDGGIGFDFRLAMGIPDFWIKTLKHKQDEEWDMFELWHELSNRPQKEKTIAYAESHDQALVGDKSLAFWLMDKEMYFNMGLEDENLVIDRGIALHKMIRLVTIGLGGEGYLNFIGNEFGHPEWVDFPRAGNDWSYQYARRQWSLRDNPSLKYKFLADFDEEMIKLVAGYDVCASSHAHQLFLDPQMKILAYERARLIFVFNFHPFESLFGYEIPVRKKSSYQIILHSDEEKFGGFSRLDKSLKYSTDDNGTLKLYLPSRVGMVLKEI</sequence>
<dbReference type="Gene3D" id="2.60.40.10">
    <property type="entry name" value="Immunoglobulins"/>
    <property type="match status" value="1"/>
</dbReference>
<evidence type="ECO:0000256" key="4">
    <source>
        <dbReference type="ARBA" id="ARBA00012541"/>
    </source>
</evidence>
<keyword evidence="6" id="KW-0808">Transferase</keyword>
<dbReference type="InterPro" id="IPR013783">
    <property type="entry name" value="Ig-like_fold"/>
</dbReference>
<keyword evidence="5" id="KW-0328">Glycosyltransferase</keyword>
<comment type="similarity">
    <text evidence="3">Belongs to the glycosyl hydrolase 13 family. GlgB subfamily.</text>
</comment>
<dbReference type="InterPro" id="IPR006047">
    <property type="entry name" value="GH13_cat_dom"/>
</dbReference>
<name>A0ABS9V3F0_9BACT</name>
<evidence type="ECO:0000256" key="2">
    <source>
        <dbReference type="ARBA" id="ARBA00002953"/>
    </source>
</evidence>
<proteinExistence type="inferred from homology"/>
<dbReference type="EC" id="2.4.1.18" evidence="4"/>
<comment type="catalytic activity">
    <reaction evidence="1">
        <text>Transfers a segment of a (1-&gt;4)-alpha-D-glucan chain to a primary hydroxy group in a similar glucan chain.</text>
        <dbReference type="EC" id="2.4.1.18"/>
    </reaction>
</comment>
<dbReference type="InterPro" id="IPR006048">
    <property type="entry name" value="A-amylase/branching_C"/>
</dbReference>
<dbReference type="CDD" id="cd02854">
    <property type="entry name" value="E_set_GBE_euk_N"/>
    <property type="match status" value="1"/>
</dbReference>
<dbReference type="SMART" id="SM00642">
    <property type="entry name" value="Aamy"/>
    <property type="match status" value="1"/>
</dbReference>
<feature type="domain" description="Glycosyl hydrolase family 13 catalytic" evidence="8">
    <location>
        <begin position="153"/>
        <end position="546"/>
    </location>
</feature>
<protein>
    <recommendedName>
        <fullName evidence="4">1,4-alpha-glucan branching enzyme</fullName>
        <ecNumber evidence="4">2.4.1.18</ecNumber>
    </recommendedName>
</protein>
<evidence type="ECO:0000313" key="9">
    <source>
        <dbReference type="EMBL" id="MCH7410884.1"/>
    </source>
</evidence>
<keyword evidence="9" id="KW-0378">Hydrolase</keyword>
<evidence type="ECO:0000256" key="7">
    <source>
        <dbReference type="ARBA" id="ARBA00023277"/>
    </source>
</evidence>
<comment type="function">
    <text evidence="2">Catalyzes the formation of the alpha-1,6-glucosidic linkages in glycogen by scission of a 1,4-alpha-linked oligosaccharide from growing alpha-1,4-glucan chains and the subsequent attachment of the oligosaccharide to the alpha-1,6 position.</text>
</comment>